<evidence type="ECO:0000313" key="3">
    <source>
        <dbReference type="Proteomes" id="UP000321393"/>
    </source>
</evidence>
<dbReference type="STRING" id="1194695.A0A5A7TU12"/>
<reference evidence="2 3" key="1">
    <citation type="submission" date="2019-08" db="EMBL/GenBank/DDBJ databases">
        <title>Draft genome sequences of two oriental melons (Cucumis melo L. var makuwa).</title>
        <authorList>
            <person name="Kwon S.-Y."/>
        </authorList>
    </citation>
    <scope>NUCLEOTIDE SEQUENCE [LARGE SCALE GENOMIC DNA]</scope>
    <source>
        <strain evidence="3">cv. SW 3</strain>
        <tissue evidence="2">Leaf</tissue>
    </source>
</reference>
<protein>
    <submittedName>
        <fullName evidence="2">Mitochondrial protein</fullName>
    </submittedName>
</protein>
<feature type="domain" description="Reverse transcriptase Ty1/copia-type" evidence="1">
    <location>
        <begin position="148"/>
        <end position="231"/>
    </location>
</feature>
<sequence>MVFLPPLMPYVHRFELEAAPSLEELHTLLTSEKSTICIEKSSVTEASPIAFNVAMQNFHGSRGRGNAIDVFTTNAPTPRNTHATQTRTKSGIFKPKTFHITTTIPTLTSYTEASKYPEWRNTMCEEFNALQAQDTWSLVSRHPSMNIVAVHGFDFDETFSPVVKKPTIQISLALAAQYSWSLTQLDVKNAFLHGILQETVYMSQPTAFQDKTCPNHVCLLHKSLYGLKQRSLLDTATSL</sequence>
<comment type="caution">
    <text evidence="2">The sequence shown here is derived from an EMBL/GenBank/DDBJ whole genome shotgun (WGS) entry which is preliminary data.</text>
</comment>
<evidence type="ECO:0000313" key="2">
    <source>
        <dbReference type="EMBL" id="KAA0046620.1"/>
    </source>
</evidence>
<dbReference type="EMBL" id="SSTE01014001">
    <property type="protein sequence ID" value="KAA0046620.1"/>
    <property type="molecule type" value="Genomic_DNA"/>
</dbReference>
<evidence type="ECO:0000259" key="1">
    <source>
        <dbReference type="Pfam" id="PF07727"/>
    </source>
</evidence>
<dbReference type="AlphaFoldDB" id="A0A5A7TU12"/>
<name>A0A5A7TU12_CUCMM</name>
<dbReference type="InterPro" id="IPR013103">
    <property type="entry name" value="RVT_2"/>
</dbReference>
<accession>A0A5A7TU12</accession>
<gene>
    <name evidence="2" type="ORF">E6C27_scaffold114G001720</name>
</gene>
<dbReference type="Pfam" id="PF07727">
    <property type="entry name" value="RVT_2"/>
    <property type="match status" value="1"/>
</dbReference>
<proteinExistence type="predicted"/>
<dbReference type="Proteomes" id="UP000321393">
    <property type="component" value="Unassembled WGS sequence"/>
</dbReference>
<organism evidence="2 3">
    <name type="scientific">Cucumis melo var. makuwa</name>
    <name type="common">Oriental melon</name>
    <dbReference type="NCBI Taxonomy" id="1194695"/>
    <lineage>
        <taxon>Eukaryota</taxon>
        <taxon>Viridiplantae</taxon>
        <taxon>Streptophyta</taxon>
        <taxon>Embryophyta</taxon>
        <taxon>Tracheophyta</taxon>
        <taxon>Spermatophyta</taxon>
        <taxon>Magnoliopsida</taxon>
        <taxon>eudicotyledons</taxon>
        <taxon>Gunneridae</taxon>
        <taxon>Pentapetalae</taxon>
        <taxon>rosids</taxon>
        <taxon>fabids</taxon>
        <taxon>Cucurbitales</taxon>
        <taxon>Cucurbitaceae</taxon>
        <taxon>Benincaseae</taxon>
        <taxon>Cucumis</taxon>
    </lineage>
</organism>
<dbReference type="OrthoDB" id="7473114at2759"/>